<dbReference type="GeneID" id="80908630"/>
<proteinExistence type="predicted"/>
<evidence type="ECO:0000313" key="2">
    <source>
        <dbReference type="EMBL" id="KAJ4353371.1"/>
    </source>
</evidence>
<accession>A0A9W8XKG0</accession>
<dbReference type="PROSITE" id="PS51186">
    <property type="entry name" value="GNAT"/>
    <property type="match status" value="1"/>
</dbReference>
<comment type="caution">
    <text evidence="2">The sequence shown here is derived from an EMBL/GenBank/DDBJ whole genome shotgun (WGS) entry which is preliminary data.</text>
</comment>
<dbReference type="Pfam" id="PF13508">
    <property type="entry name" value="Acetyltransf_7"/>
    <property type="match status" value="1"/>
</dbReference>
<dbReference type="AlphaFoldDB" id="A0A9W8XKG0"/>
<evidence type="ECO:0000259" key="1">
    <source>
        <dbReference type="PROSITE" id="PS51186"/>
    </source>
</evidence>
<dbReference type="Gene3D" id="3.40.630.30">
    <property type="match status" value="1"/>
</dbReference>
<dbReference type="PANTHER" id="PTHR42791">
    <property type="entry name" value="GNAT FAMILY ACETYLTRANSFERASE"/>
    <property type="match status" value="1"/>
</dbReference>
<dbReference type="RefSeq" id="XP_056071145.1">
    <property type="nucleotide sequence ID" value="XM_056213878.1"/>
</dbReference>
<dbReference type="EMBL" id="JAPEUX010000004">
    <property type="protein sequence ID" value="KAJ4353371.1"/>
    <property type="molecule type" value="Genomic_DNA"/>
</dbReference>
<organism evidence="2 3">
    <name type="scientific">Didymosphaeria variabile</name>
    <dbReference type="NCBI Taxonomy" id="1932322"/>
    <lineage>
        <taxon>Eukaryota</taxon>
        <taxon>Fungi</taxon>
        <taxon>Dikarya</taxon>
        <taxon>Ascomycota</taxon>
        <taxon>Pezizomycotina</taxon>
        <taxon>Dothideomycetes</taxon>
        <taxon>Pleosporomycetidae</taxon>
        <taxon>Pleosporales</taxon>
        <taxon>Massarineae</taxon>
        <taxon>Didymosphaeriaceae</taxon>
        <taxon>Didymosphaeria</taxon>
    </lineage>
</organism>
<dbReference type="PANTHER" id="PTHR42791:SF14">
    <property type="entry name" value="N-ACETYLTRANSFERASE DOMAIN-CONTAINING PROTEIN"/>
    <property type="match status" value="1"/>
</dbReference>
<protein>
    <recommendedName>
        <fullName evidence="1">N-acetyltransferase domain-containing protein</fullName>
    </recommendedName>
</protein>
<sequence>MPLILLPTTTNDTLAWTRIRTLAYYGPLHVLTHTRPVSESSIRSVAQDRKKDIDKPNTWQWKVVDTDLPPSEDDPEDNRGRTIAIAVWSAHNLSGQNQKRRDGGEQGVDSGWGIQEEPPFIPPELRLDVLTAVLNPLRAAQNEIMGSSTPYLKLDSLATHPEHQRRGAGKLLLDWGVGKADEEGWRTYLDASPMGLKSYEKVGFKTVKEVTFDMEEWGGKGKDWWACMVREAGGGELISMQ</sequence>
<evidence type="ECO:0000313" key="3">
    <source>
        <dbReference type="Proteomes" id="UP001140513"/>
    </source>
</evidence>
<dbReference type="CDD" id="cd04301">
    <property type="entry name" value="NAT_SF"/>
    <property type="match status" value="1"/>
</dbReference>
<reference evidence="2" key="1">
    <citation type="submission" date="2022-10" db="EMBL/GenBank/DDBJ databases">
        <title>Tapping the CABI collections for fungal endophytes: first genome assemblies for Collariella, Neodidymelliopsis, Ascochyta clinopodiicola, Didymella pomorum, Didymosphaeria variabile, Neocosmospora piperis and Neocucurbitaria cava.</title>
        <authorList>
            <person name="Hill R."/>
        </authorList>
    </citation>
    <scope>NUCLEOTIDE SEQUENCE</scope>
    <source>
        <strain evidence="2">IMI 356815</strain>
    </source>
</reference>
<dbReference type="OrthoDB" id="410198at2759"/>
<keyword evidence="3" id="KW-1185">Reference proteome</keyword>
<name>A0A9W8XKG0_9PLEO</name>
<feature type="domain" description="N-acetyltransferase" evidence="1">
    <location>
        <begin position="83"/>
        <end position="230"/>
    </location>
</feature>
<dbReference type="InterPro" id="IPR016181">
    <property type="entry name" value="Acyl_CoA_acyltransferase"/>
</dbReference>
<dbReference type="InterPro" id="IPR052523">
    <property type="entry name" value="Trichothecene_AcTrans"/>
</dbReference>
<dbReference type="GO" id="GO:0016747">
    <property type="term" value="F:acyltransferase activity, transferring groups other than amino-acyl groups"/>
    <property type="evidence" value="ECO:0007669"/>
    <property type="project" value="InterPro"/>
</dbReference>
<gene>
    <name evidence="2" type="ORF">N0V89_005100</name>
</gene>
<dbReference type="Proteomes" id="UP001140513">
    <property type="component" value="Unassembled WGS sequence"/>
</dbReference>
<dbReference type="InterPro" id="IPR000182">
    <property type="entry name" value="GNAT_dom"/>
</dbReference>
<dbReference type="SUPFAM" id="SSF55729">
    <property type="entry name" value="Acyl-CoA N-acyltransferases (Nat)"/>
    <property type="match status" value="1"/>
</dbReference>